<organism evidence="5 6">
    <name type="scientific">Exophiala bonariae</name>
    <dbReference type="NCBI Taxonomy" id="1690606"/>
    <lineage>
        <taxon>Eukaryota</taxon>
        <taxon>Fungi</taxon>
        <taxon>Dikarya</taxon>
        <taxon>Ascomycota</taxon>
        <taxon>Pezizomycotina</taxon>
        <taxon>Eurotiomycetes</taxon>
        <taxon>Chaetothyriomycetidae</taxon>
        <taxon>Chaetothyriales</taxon>
        <taxon>Herpotrichiellaceae</taxon>
        <taxon>Exophiala</taxon>
    </lineage>
</organism>
<evidence type="ECO:0000256" key="1">
    <source>
        <dbReference type="ARBA" id="ARBA00006806"/>
    </source>
</evidence>
<feature type="coiled-coil region" evidence="4">
    <location>
        <begin position="55"/>
        <end position="96"/>
    </location>
</feature>
<dbReference type="Proteomes" id="UP001358417">
    <property type="component" value="Unassembled WGS sequence"/>
</dbReference>
<keyword evidence="3" id="KW-0963">Cytoplasm</keyword>
<dbReference type="Gene3D" id="1.20.58.90">
    <property type="match status" value="1"/>
</dbReference>
<comment type="subunit">
    <text evidence="3">Supercomplex made of cofactors A to E. Cofactors A and D function by capturing and stabilizing tubulin in a quasi-native conformation. Cofactor E binds to the cofactor D-tubulin complex; interaction with cofactor C then causes the release of tubulin polypeptides that are committed to the native state.</text>
</comment>
<keyword evidence="3" id="KW-0206">Cytoskeleton</keyword>
<dbReference type="RefSeq" id="XP_064709429.1">
    <property type="nucleotide sequence ID" value="XM_064854703.1"/>
</dbReference>
<gene>
    <name evidence="5" type="ORF">LTR84_011170</name>
</gene>
<keyword evidence="3" id="KW-0493">Microtubule</keyword>
<evidence type="ECO:0000313" key="5">
    <source>
        <dbReference type="EMBL" id="KAK5058906.1"/>
    </source>
</evidence>
<keyword evidence="6" id="KW-1185">Reference proteome</keyword>
<dbReference type="AlphaFoldDB" id="A0AAV9NKV5"/>
<protein>
    <recommendedName>
        <fullName evidence="3">Tubulin-specific chaperone A</fullName>
    </recommendedName>
</protein>
<accession>A0AAV9NKV5</accession>
<keyword evidence="4" id="KW-0175">Coiled coil</keyword>
<comment type="subcellular location">
    <subcellularLocation>
        <location evidence="3">Cytoplasm</location>
        <location evidence="3">Cytoskeleton</location>
    </subcellularLocation>
</comment>
<comment type="similarity">
    <text evidence="1 3">Belongs to the TBCA family.</text>
</comment>
<evidence type="ECO:0000313" key="6">
    <source>
        <dbReference type="Proteomes" id="UP001358417"/>
    </source>
</evidence>
<dbReference type="GeneID" id="89979324"/>
<dbReference type="PANTHER" id="PTHR21500:SF0">
    <property type="entry name" value="TUBULIN-SPECIFIC CHAPERONE A"/>
    <property type="match status" value="1"/>
</dbReference>
<dbReference type="Pfam" id="PF02970">
    <property type="entry name" value="TBCA"/>
    <property type="match status" value="1"/>
</dbReference>
<dbReference type="EMBL" id="JAVRRD010000005">
    <property type="protein sequence ID" value="KAK5058906.1"/>
    <property type="molecule type" value="Genomic_DNA"/>
</dbReference>
<dbReference type="SUPFAM" id="SSF46988">
    <property type="entry name" value="Tubulin chaperone cofactor A"/>
    <property type="match status" value="1"/>
</dbReference>
<sequence length="122" mass="13548">MAPSHVQIATSALQRLLKEEVSYFKEQEQQEARIAKLEKEGPSAGDSDGNAEFLLKQERKALEETKAVIPTLRERITSAREKLESLLDTAATDEERNTAVEVLKSAKEAQKDDPIAGQAQQK</sequence>
<dbReference type="GO" id="GO:0007021">
    <property type="term" value="P:tubulin complex assembly"/>
    <property type="evidence" value="ECO:0007669"/>
    <property type="project" value="UniProtKB-UniRule"/>
</dbReference>
<dbReference type="InterPro" id="IPR004226">
    <property type="entry name" value="TBCA"/>
</dbReference>
<evidence type="ECO:0000256" key="2">
    <source>
        <dbReference type="ARBA" id="ARBA00023186"/>
    </source>
</evidence>
<comment type="caution">
    <text evidence="5">The sequence shown here is derived from an EMBL/GenBank/DDBJ whole genome shotgun (WGS) entry which is preliminary data.</text>
</comment>
<dbReference type="GO" id="GO:0048487">
    <property type="term" value="F:beta-tubulin binding"/>
    <property type="evidence" value="ECO:0007669"/>
    <property type="project" value="InterPro"/>
</dbReference>
<dbReference type="GO" id="GO:0007023">
    <property type="term" value="P:post-chaperonin tubulin folding pathway"/>
    <property type="evidence" value="ECO:0007669"/>
    <property type="project" value="UniProtKB-UniRule"/>
</dbReference>
<evidence type="ECO:0000256" key="3">
    <source>
        <dbReference type="RuleBase" id="RU364030"/>
    </source>
</evidence>
<dbReference type="GO" id="GO:0005874">
    <property type="term" value="C:microtubule"/>
    <property type="evidence" value="ECO:0007669"/>
    <property type="project" value="UniProtKB-KW"/>
</dbReference>
<dbReference type="InterPro" id="IPR036126">
    <property type="entry name" value="TBCA_sf"/>
</dbReference>
<dbReference type="PANTHER" id="PTHR21500">
    <property type="entry name" value="TUBULIN-SPECIFIC CHAPERONE A"/>
    <property type="match status" value="1"/>
</dbReference>
<proteinExistence type="inferred from homology"/>
<evidence type="ECO:0000256" key="4">
    <source>
        <dbReference type="SAM" id="Coils"/>
    </source>
</evidence>
<keyword evidence="2 3" id="KW-0143">Chaperone</keyword>
<dbReference type="GO" id="GO:0005829">
    <property type="term" value="C:cytosol"/>
    <property type="evidence" value="ECO:0007669"/>
    <property type="project" value="TreeGrafter"/>
</dbReference>
<reference evidence="5 6" key="1">
    <citation type="submission" date="2023-08" db="EMBL/GenBank/DDBJ databases">
        <title>Black Yeasts Isolated from many extreme environments.</title>
        <authorList>
            <person name="Coleine C."/>
            <person name="Stajich J.E."/>
            <person name="Selbmann L."/>
        </authorList>
    </citation>
    <scope>NUCLEOTIDE SEQUENCE [LARGE SCALE GENOMIC DNA]</scope>
    <source>
        <strain evidence="5 6">CCFEE 5792</strain>
    </source>
</reference>
<name>A0AAV9NKV5_9EURO</name>